<dbReference type="KEGG" id="ocg:OCA5_c09640"/>
<feature type="transmembrane region" description="Helical" evidence="1">
    <location>
        <begin position="15"/>
        <end position="33"/>
    </location>
</feature>
<dbReference type="InterPro" id="IPR008621">
    <property type="entry name" value="Cbb3-typ_cyt_oxidase_comp"/>
</dbReference>
<dbReference type="eggNOG" id="COG4736">
    <property type="taxonomic scope" value="Bacteria"/>
</dbReference>
<dbReference type="STRING" id="504832.OCA5_c09640"/>
<dbReference type="PATRIC" id="fig|504832.7.peg.1022"/>
<keyword evidence="3" id="KW-1185">Reference proteome</keyword>
<accession>B6JIK1</accession>
<name>B6JIK1_AFIC5</name>
<dbReference type="RefSeq" id="WP_012564271.1">
    <property type="nucleotide sequence ID" value="NC_011386.1"/>
</dbReference>
<sequence>MNFDHDILVWFSKSYGLFYLLALSAAVLIYVYWPSNKKVFEDAGRAIIEDEDRPDTGKTVVKG</sequence>
<reference evidence="2 3" key="1">
    <citation type="journal article" date="2011" name="J. Bacteriol.">
        <title>Complete genome sequences of the chemolithoautotrophic Oligotropha carboxidovorans strains OM4 and OM5.</title>
        <authorList>
            <person name="Volland S."/>
            <person name="Rachinger M."/>
            <person name="Strittmatter A."/>
            <person name="Daniel R."/>
            <person name="Gottschalk G."/>
            <person name="Meyer O."/>
        </authorList>
    </citation>
    <scope>NUCLEOTIDE SEQUENCE [LARGE SCALE GENOMIC DNA]</scope>
    <source>
        <strain evidence="3">ATCC 49405 / DSM 1227 / KCTC 32145 / OM5</strain>
    </source>
</reference>
<dbReference type="OrthoDB" id="7173870at2"/>
<evidence type="ECO:0000313" key="3">
    <source>
        <dbReference type="Proteomes" id="UP000007730"/>
    </source>
</evidence>
<dbReference type="AlphaFoldDB" id="B6JIK1"/>
<dbReference type="HOGENOM" id="CLU_192294_5_0_5"/>
<dbReference type="KEGG" id="oca:OCAR_7140"/>
<evidence type="ECO:0000313" key="2">
    <source>
        <dbReference type="EMBL" id="AEI05685.1"/>
    </source>
</evidence>
<keyword evidence="1" id="KW-0812">Transmembrane</keyword>
<organism evidence="2 3">
    <name type="scientific">Afipia carboxidovorans (strain ATCC 49405 / DSM 1227 / KCTC 32145 / OM5)</name>
    <name type="common">Oligotropha carboxidovorans</name>
    <dbReference type="NCBI Taxonomy" id="504832"/>
    <lineage>
        <taxon>Bacteria</taxon>
        <taxon>Pseudomonadati</taxon>
        <taxon>Pseudomonadota</taxon>
        <taxon>Alphaproteobacteria</taxon>
        <taxon>Hyphomicrobiales</taxon>
        <taxon>Nitrobacteraceae</taxon>
        <taxon>Afipia</taxon>
    </lineage>
</organism>
<dbReference type="Pfam" id="PF05545">
    <property type="entry name" value="FixQ"/>
    <property type="match status" value="1"/>
</dbReference>
<gene>
    <name evidence="2" type="primary">ccoQ2</name>
    <name evidence="2" type="ordered locus">OCA5_c09640</name>
</gene>
<dbReference type="EMBL" id="CP002826">
    <property type="protein sequence ID" value="AEI05685.1"/>
    <property type="molecule type" value="Genomic_DNA"/>
</dbReference>
<dbReference type="CDD" id="cd01324">
    <property type="entry name" value="cbb3_Oxidase_CcoQ"/>
    <property type="match status" value="1"/>
</dbReference>
<proteinExistence type="predicted"/>
<keyword evidence="1" id="KW-0472">Membrane</keyword>
<dbReference type="Proteomes" id="UP000007730">
    <property type="component" value="Chromosome"/>
</dbReference>
<keyword evidence="1" id="KW-1133">Transmembrane helix</keyword>
<evidence type="ECO:0000256" key="1">
    <source>
        <dbReference type="SAM" id="Phobius"/>
    </source>
</evidence>
<protein>
    <submittedName>
        <fullName evidence="2">Cbb3-type cytochrome oxidase, subunit CcoQ</fullName>
    </submittedName>
</protein>